<accession>A0A511XPV7</accession>
<sequence>MDNPLEDSPQRDAKIRAKAKEMWVADGKPTCGPEGYLEQATDLIGMEINPDAGEIPVEPPVPLGPDGEPVEDARIQENLGNPGGSMNELDNKQEVPFGTYQEEGKTLKDEG</sequence>
<dbReference type="EMBL" id="BJYG01000065">
    <property type="protein sequence ID" value="GEN64993.1"/>
    <property type="molecule type" value="Genomic_DNA"/>
</dbReference>
<feature type="compositionally biased region" description="Basic and acidic residues" evidence="1">
    <location>
        <begin position="102"/>
        <end position="111"/>
    </location>
</feature>
<evidence type="ECO:0008006" key="4">
    <source>
        <dbReference type="Google" id="ProtNLM"/>
    </source>
</evidence>
<dbReference type="OrthoDB" id="9811127at2"/>
<keyword evidence="3" id="KW-1185">Reference proteome</keyword>
<evidence type="ECO:0000313" key="2">
    <source>
        <dbReference type="EMBL" id="GEN64993.1"/>
    </source>
</evidence>
<dbReference type="AlphaFoldDB" id="A0A511XPV7"/>
<dbReference type="Proteomes" id="UP000321746">
    <property type="component" value="Unassembled WGS sequence"/>
</dbReference>
<proteinExistence type="predicted"/>
<comment type="caution">
    <text evidence="2">The sequence shown here is derived from an EMBL/GenBank/DDBJ whole genome shotgun (WGS) entry which is preliminary data.</text>
</comment>
<dbReference type="RefSeq" id="WP_146892434.1">
    <property type="nucleotide sequence ID" value="NZ_BJYG01000065.1"/>
</dbReference>
<protein>
    <recommendedName>
        <fullName evidence="4">DUF2934 domain-containing protein</fullName>
    </recommendedName>
</protein>
<organism evidence="2 3">
    <name type="scientific">Acetobacter oeni</name>
    <dbReference type="NCBI Taxonomy" id="304077"/>
    <lineage>
        <taxon>Bacteria</taxon>
        <taxon>Pseudomonadati</taxon>
        <taxon>Pseudomonadota</taxon>
        <taxon>Alphaproteobacteria</taxon>
        <taxon>Acetobacterales</taxon>
        <taxon>Acetobacteraceae</taxon>
        <taxon>Acetobacter</taxon>
    </lineage>
</organism>
<name>A0A511XPV7_9PROT</name>
<reference evidence="2 3" key="1">
    <citation type="submission" date="2019-07" db="EMBL/GenBank/DDBJ databases">
        <title>Whole genome shotgun sequence of Acetobacter oeni NBRC 105207.</title>
        <authorList>
            <person name="Hosoyama A."/>
            <person name="Uohara A."/>
            <person name="Ohji S."/>
            <person name="Ichikawa N."/>
        </authorList>
    </citation>
    <scope>NUCLEOTIDE SEQUENCE [LARGE SCALE GENOMIC DNA]</scope>
    <source>
        <strain evidence="2 3">NBRC 105207</strain>
    </source>
</reference>
<evidence type="ECO:0000256" key="1">
    <source>
        <dbReference type="SAM" id="MobiDB-lite"/>
    </source>
</evidence>
<feature type="region of interest" description="Disordered" evidence="1">
    <location>
        <begin position="50"/>
        <end position="111"/>
    </location>
</feature>
<gene>
    <name evidence="2" type="ORF">AOE01nite_32170</name>
</gene>
<evidence type="ECO:0000313" key="3">
    <source>
        <dbReference type="Proteomes" id="UP000321746"/>
    </source>
</evidence>